<keyword evidence="5 12" id="KW-0812">Transmembrane</keyword>
<dbReference type="CDD" id="cd01347">
    <property type="entry name" value="ligand_gated_channel"/>
    <property type="match status" value="1"/>
</dbReference>
<dbReference type="InterPro" id="IPR036942">
    <property type="entry name" value="Beta-barrel_TonB_sf"/>
</dbReference>
<evidence type="ECO:0000256" key="16">
    <source>
        <dbReference type="SAM" id="SignalP"/>
    </source>
</evidence>
<comment type="caution">
    <text evidence="19">The sequence shown here is derived from an EMBL/GenBank/DDBJ whole genome shotgun (WGS) entry which is preliminary data.</text>
</comment>
<evidence type="ECO:0000256" key="8">
    <source>
        <dbReference type="ARBA" id="ARBA00023077"/>
    </source>
</evidence>
<dbReference type="Proteomes" id="UP000308167">
    <property type="component" value="Unassembled WGS sequence"/>
</dbReference>
<dbReference type="Gene3D" id="2.40.170.20">
    <property type="entry name" value="TonB-dependent receptor, beta-barrel domain"/>
    <property type="match status" value="1"/>
</dbReference>
<dbReference type="SUPFAM" id="SSF56935">
    <property type="entry name" value="Porins"/>
    <property type="match status" value="1"/>
</dbReference>
<dbReference type="RefSeq" id="WP_135709039.1">
    <property type="nucleotide sequence ID" value="NZ_CABFKI010000001.1"/>
</dbReference>
<evidence type="ECO:0000256" key="1">
    <source>
        <dbReference type="ARBA" id="ARBA00004571"/>
    </source>
</evidence>
<evidence type="ECO:0000256" key="3">
    <source>
        <dbReference type="ARBA" id="ARBA00022448"/>
    </source>
</evidence>
<dbReference type="NCBIfam" id="TIGR01786">
    <property type="entry name" value="TonB-hemlactrns"/>
    <property type="match status" value="1"/>
</dbReference>
<reference evidence="19 20" key="1">
    <citation type="submission" date="2019-05" db="EMBL/GenBank/DDBJ databases">
        <authorList>
            <consortium name="Pathogen Informatics"/>
        </authorList>
    </citation>
    <scope>NUCLEOTIDE SEQUENCE [LARGE SCALE GENOMIC DNA]</scope>
    <source>
        <strain evidence="19 20">NM319</strain>
    </source>
</reference>
<keyword evidence="7" id="KW-0677">Repeat</keyword>
<evidence type="ECO:0000256" key="5">
    <source>
        <dbReference type="ARBA" id="ARBA00022692"/>
    </source>
</evidence>
<dbReference type="PROSITE" id="PS01156">
    <property type="entry name" value="TONB_DEPENDENT_REC_2"/>
    <property type="match status" value="1"/>
</dbReference>
<evidence type="ECO:0000313" key="20">
    <source>
        <dbReference type="Proteomes" id="UP000308167"/>
    </source>
</evidence>
<keyword evidence="10" id="KW-0675">Receptor</keyword>
<keyword evidence="9 12" id="KW-0472">Membrane</keyword>
<dbReference type="Pfam" id="PF00593">
    <property type="entry name" value="TonB_dep_Rec_b-barrel"/>
    <property type="match status" value="1"/>
</dbReference>
<evidence type="ECO:0000256" key="7">
    <source>
        <dbReference type="ARBA" id="ARBA00022737"/>
    </source>
</evidence>
<feature type="signal peptide" evidence="16">
    <location>
        <begin position="1"/>
        <end position="28"/>
    </location>
</feature>
<dbReference type="Gene3D" id="2.170.130.10">
    <property type="entry name" value="TonB-dependent receptor, plug domain"/>
    <property type="match status" value="1"/>
</dbReference>
<dbReference type="GeneID" id="86154576"/>
<feature type="region of interest" description="Disordered" evidence="15">
    <location>
        <begin position="220"/>
        <end position="245"/>
    </location>
</feature>
<sequence>MNINFAQKPFKYSAITYALLCFSQLAWAENAQETTTELETVVVNEELNNDKIKSVTTVQKNNTSIQNEMIRDTRDLVRYTTDVGISDNGRFLKGFSIRGVEGNRVGISIDGVNLPDSEENTLYARYGNFNASRLSIDTELVRNIDIVRGADSFNAGSGALGGTVDYRTLEAIDLVKSGNRFGGILRGGYTSKNSEWVRTVGLGYIGEKTEAIVLYSQRTGHEMKSNGDGPETQFSSSQHPDPSSHRFHSYLAKLNYQFNESHQLGVSVNGQWGNRYTDERSYTTFGSQWRVADDENKRINANLHYVYTPKSDYLALAQIDLDYQKTDLAAVNYKGGRHWQTDEKQLDEIFDRRMKTEFKRATLKLETMPFLLTGGEHTLSLKTYMSDREFKNINHDTNRWGLDSWYTIQRPVKTTQYSIGIKDDIVWHPIFENGWRPTFSAHLGLSYDYAKLKPQALNAECSPACLAEGEPAQSHFDNWNGFIGLDAQVNDVWKIGYQASTGYRIPTATEMYFSFKNVYGTWKSNPNLQSERSQTHTIFVKAENNTGYFDLNLYQSRYKDFLFEQESIIEQTEYGRTYQTPMQQMVNIDNARINGIEVKGLLNLAQILPTPQGLKLYGALGYSKGKLSNAASLLSIQPIKAVIGLDYEDPNGKWGIFSRLTYLGGKKAKDAQTFENKKRCALWVFDPWFGQDICMKDELYQTVETYKYLNKSAYVFDLFGFYKLNNDITLRAGVYNLFNKKYHTWDALRGINAHSSTNSVDRDGLGLERYYAPGRNYSASVEIRF</sequence>
<dbReference type="Pfam" id="PF07715">
    <property type="entry name" value="Plug"/>
    <property type="match status" value="1"/>
</dbReference>
<evidence type="ECO:0000256" key="12">
    <source>
        <dbReference type="PROSITE-ProRule" id="PRU01360"/>
    </source>
</evidence>
<feature type="domain" description="TonB-dependent receptor-like beta-barrel" evidence="17">
    <location>
        <begin position="268"/>
        <end position="737"/>
    </location>
</feature>
<dbReference type="InterPro" id="IPR037066">
    <property type="entry name" value="Plug_dom_sf"/>
</dbReference>
<dbReference type="EMBL" id="CABFKI010000001">
    <property type="protein sequence ID" value="VTU05834.1"/>
    <property type="molecule type" value="Genomic_DNA"/>
</dbReference>
<keyword evidence="8 14" id="KW-0798">TonB box</keyword>
<keyword evidence="3 12" id="KW-0813">Transport</keyword>
<keyword evidence="6 16" id="KW-0732">Signal</keyword>
<evidence type="ECO:0000259" key="18">
    <source>
        <dbReference type="Pfam" id="PF07715"/>
    </source>
</evidence>
<dbReference type="PROSITE" id="PS52016">
    <property type="entry name" value="TONB_DEPENDENT_REC_3"/>
    <property type="match status" value="1"/>
</dbReference>
<evidence type="ECO:0000256" key="15">
    <source>
        <dbReference type="SAM" id="MobiDB-lite"/>
    </source>
</evidence>
<protein>
    <submittedName>
        <fullName evidence="19">Hemoglobin-haptoglobin-binding protein A</fullName>
    </submittedName>
</protein>
<evidence type="ECO:0000256" key="6">
    <source>
        <dbReference type="ARBA" id="ARBA00022729"/>
    </source>
</evidence>
<keyword evidence="4 12" id="KW-1134">Transmembrane beta strand</keyword>
<dbReference type="InterPro" id="IPR010949">
    <property type="entry name" value="TonB_Hb/transfer/lactofer_rcpt"/>
</dbReference>
<organism evidence="19 20">
    <name type="scientific">Actinobacillus porcinus</name>
    <dbReference type="NCBI Taxonomy" id="51048"/>
    <lineage>
        <taxon>Bacteria</taxon>
        <taxon>Pseudomonadati</taxon>
        <taxon>Pseudomonadota</taxon>
        <taxon>Gammaproteobacteria</taxon>
        <taxon>Pasteurellales</taxon>
        <taxon>Pasteurellaceae</taxon>
        <taxon>Actinobacillus</taxon>
    </lineage>
</organism>
<evidence type="ECO:0000259" key="17">
    <source>
        <dbReference type="Pfam" id="PF00593"/>
    </source>
</evidence>
<name>A0ABY6THB1_9PAST</name>
<evidence type="ECO:0000256" key="9">
    <source>
        <dbReference type="ARBA" id="ARBA00023136"/>
    </source>
</evidence>
<comment type="similarity">
    <text evidence="2">Belongs to the TonB-dependent receptor family. Hemoglobin/haptoglobin binding protein subfamily.</text>
</comment>
<dbReference type="PANTHER" id="PTHR30069:SF29">
    <property type="entry name" value="HEMOGLOBIN AND HEMOGLOBIN-HAPTOGLOBIN-BINDING PROTEIN 1-RELATED"/>
    <property type="match status" value="1"/>
</dbReference>
<comment type="subcellular location">
    <subcellularLocation>
        <location evidence="1 12">Cell outer membrane</location>
        <topology evidence="1 12">Multi-pass membrane protein</topology>
    </subcellularLocation>
</comment>
<evidence type="ECO:0000256" key="11">
    <source>
        <dbReference type="ARBA" id="ARBA00023237"/>
    </source>
</evidence>
<evidence type="ECO:0000256" key="2">
    <source>
        <dbReference type="ARBA" id="ARBA00008143"/>
    </source>
</evidence>
<evidence type="ECO:0000256" key="4">
    <source>
        <dbReference type="ARBA" id="ARBA00022452"/>
    </source>
</evidence>
<evidence type="ECO:0000256" key="10">
    <source>
        <dbReference type="ARBA" id="ARBA00023170"/>
    </source>
</evidence>
<dbReference type="InterPro" id="IPR000531">
    <property type="entry name" value="Beta-barrel_TonB"/>
</dbReference>
<accession>A0ABY6THB1</accession>
<feature type="short sequence motif" description="TonB C-terminal box" evidence="13">
    <location>
        <begin position="768"/>
        <end position="785"/>
    </location>
</feature>
<dbReference type="InterPro" id="IPR012910">
    <property type="entry name" value="Plug_dom"/>
</dbReference>
<feature type="domain" description="TonB-dependent receptor plug" evidence="18">
    <location>
        <begin position="54"/>
        <end position="163"/>
    </location>
</feature>
<dbReference type="InterPro" id="IPR010917">
    <property type="entry name" value="TonB_rcpt_CS"/>
</dbReference>
<feature type="compositionally biased region" description="Polar residues" evidence="15">
    <location>
        <begin position="232"/>
        <end position="241"/>
    </location>
</feature>
<evidence type="ECO:0000313" key="19">
    <source>
        <dbReference type="EMBL" id="VTU05834.1"/>
    </source>
</evidence>
<feature type="chain" id="PRO_5045426094" evidence="16">
    <location>
        <begin position="29"/>
        <end position="785"/>
    </location>
</feature>
<keyword evidence="11 12" id="KW-0998">Cell outer membrane</keyword>
<proteinExistence type="inferred from homology"/>
<evidence type="ECO:0000256" key="14">
    <source>
        <dbReference type="RuleBase" id="RU003357"/>
    </source>
</evidence>
<keyword evidence="20" id="KW-1185">Reference proteome</keyword>
<evidence type="ECO:0000256" key="13">
    <source>
        <dbReference type="PROSITE-ProRule" id="PRU10144"/>
    </source>
</evidence>
<gene>
    <name evidence="19" type="ORF">SAMEA1410922_00166</name>
</gene>
<dbReference type="InterPro" id="IPR039426">
    <property type="entry name" value="TonB-dep_rcpt-like"/>
</dbReference>
<dbReference type="PANTHER" id="PTHR30069">
    <property type="entry name" value="TONB-DEPENDENT OUTER MEMBRANE RECEPTOR"/>
    <property type="match status" value="1"/>
</dbReference>